<dbReference type="SUPFAM" id="SSF46689">
    <property type="entry name" value="Homeodomain-like"/>
    <property type="match status" value="1"/>
</dbReference>
<dbReference type="Pfam" id="PF00165">
    <property type="entry name" value="HTH_AraC"/>
    <property type="match status" value="1"/>
</dbReference>
<sequence>MALTSGFGDLSHFNRSLRRRFGMTPREARAESAVCPHLRNV</sequence>
<dbReference type="Gene3D" id="1.10.10.60">
    <property type="entry name" value="Homeodomain-like"/>
    <property type="match status" value="1"/>
</dbReference>
<dbReference type="InterPro" id="IPR018060">
    <property type="entry name" value="HTH_AraC"/>
</dbReference>
<accession>A0ABW4KTP8</accession>
<dbReference type="RefSeq" id="WP_147911652.1">
    <property type="nucleotide sequence ID" value="NZ_JBHUEJ010000019.1"/>
</dbReference>
<evidence type="ECO:0000256" key="1">
    <source>
        <dbReference type="ARBA" id="ARBA00023015"/>
    </source>
</evidence>
<organism evidence="4 5">
    <name type="scientific">Ottowia flava</name>
    <dbReference type="NCBI Taxonomy" id="2675430"/>
    <lineage>
        <taxon>Bacteria</taxon>
        <taxon>Pseudomonadati</taxon>
        <taxon>Pseudomonadota</taxon>
        <taxon>Betaproteobacteria</taxon>
        <taxon>Burkholderiales</taxon>
        <taxon>Comamonadaceae</taxon>
        <taxon>Ottowia</taxon>
    </lineage>
</organism>
<keyword evidence="5" id="KW-1185">Reference proteome</keyword>
<dbReference type="EMBL" id="JBHUEJ010000019">
    <property type="protein sequence ID" value="MFD1710823.1"/>
    <property type="molecule type" value="Genomic_DNA"/>
</dbReference>
<evidence type="ECO:0000313" key="4">
    <source>
        <dbReference type="EMBL" id="MFD1710823.1"/>
    </source>
</evidence>
<keyword evidence="2" id="KW-0804">Transcription</keyword>
<dbReference type="InterPro" id="IPR009057">
    <property type="entry name" value="Homeodomain-like_sf"/>
</dbReference>
<proteinExistence type="predicted"/>
<reference evidence="5" key="1">
    <citation type="journal article" date="2019" name="Int. J. Syst. Evol. Microbiol.">
        <title>The Global Catalogue of Microorganisms (GCM) 10K type strain sequencing project: providing services to taxonomists for standard genome sequencing and annotation.</title>
        <authorList>
            <consortium name="The Broad Institute Genomics Platform"/>
            <consortium name="The Broad Institute Genome Sequencing Center for Infectious Disease"/>
            <person name="Wu L."/>
            <person name="Ma J."/>
        </authorList>
    </citation>
    <scope>NUCLEOTIDE SEQUENCE [LARGE SCALE GENOMIC DNA]</scope>
    <source>
        <strain evidence="5">LMG 29247</strain>
    </source>
</reference>
<evidence type="ECO:0000313" key="5">
    <source>
        <dbReference type="Proteomes" id="UP001597304"/>
    </source>
</evidence>
<gene>
    <name evidence="4" type="ORF">ACFSF0_09425</name>
</gene>
<evidence type="ECO:0000256" key="2">
    <source>
        <dbReference type="ARBA" id="ARBA00023163"/>
    </source>
</evidence>
<dbReference type="Proteomes" id="UP001597304">
    <property type="component" value="Unassembled WGS sequence"/>
</dbReference>
<protein>
    <submittedName>
        <fullName evidence="4">AraC family transcriptional regulator</fullName>
    </submittedName>
</protein>
<feature type="domain" description="HTH araC/xylS-type" evidence="3">
    <location>
        <begin position="1"/>
        <end position="31"/>
    </location>
</feature>
<name>A0ABW4KTP8_9BURK</name>
<comment type="caution">
    <text evidence="4">The sequence shown here is derived from an EMBL/GenBank/DDBJ whole genome shotgun (WGS) entry which is preliminary data.</text>
</comment>
<keyword evidence="1" id="KW-0805">Transcription regulation</keyword>
<dbReference type="PROSITE" id="PS01124">
    <property type="entry name" value="HTH_ARAC_FAMILY_2"/>
    <property type="match status" value="1"/>
</dbReference>
<evidence type="ECO:0000259" key="3">
    <source>
        <dbReference type="PROSITE" id="PS01124"/>
    </source>
</evidence>